<dbReference type="Gene3D" id="3.80.10.10">
    <property type="entry name" value="Ribonuclease Inhibitor"/>
    <property type="match status" value="1"/>
</dbReference>
<sequence length="451" mass="51030">MEPENAFLELIPEHQMTARQTKLQRFTEGSLYRLRRIPTHFSELLNGRSSIAIWRSNETMIISLKDRGSLGVKHCSLVIDQTKIAIYGCRHCRNSCLYGGTAFVTALEERTVPFGSLSLTFGNHVEPPCIRHANLLRLFHLDTFEKLHVSNPDRDCVLPLLSAKVNALECYIHAEDVAPADFDSLNIVAKDLNIKWNLSHTANWSDILIAFFDRLATLGHVEKLACSARNGISLNVFGHDAVAPVAEALVRAIRANPALQHLELSHEPTIGLDWTSHMQSIFQSLEEHPSIRTLTVREVIPYYDTRTDEERQEYFSWLERLLSRNHNITVLDTSAKRVTNGSSIDQIYRDRIYHRAATLQNEPLQTLWMATALTESAYQNFRHTVHLLSIHTDALCKLVESCVNPDENVASHSVSERAAQLPSPNSSTDVLKRKLTIQPTGEEAKKVRNEC</sequence>
<protein>
    <submittedName>
        <fullName evidence="1">Uncharacterized protein</fullName>
    </submittedName>
</protein>
<comment type="caution">
    <text evidence="1">The sequence shown here is derived from an EMBL/GenBank/DDBJ whole genome shotgun (WGS) entry which is preliminary data.</text>
</comment>
<name>A0A1Z5JV18_FISSO</name>
<accession>A0A1Z5JV18</accession>
<organism evidence="1 2">
    <name type="scientific">Fistulifera solaris</name>
    <name type="common">Oleaginous diatom</name>
    <dbReference type="NCBI Taxonomy" id="1519565"/>
    <lineage>
        <taxon>Eukaryota</taxon>
        <taxon>Sar</taxon>
        <taxon>Stramenopiles</taxon>
        <taxon>Ochrophyta</taxon>
        <taxon>Bacillariophyta</taxon>
        <taxon>Bacillariophyceae</taxon>
        <taxon>Bacillariophycidae</taxon>
        <taxon>Naviculales</taxon>
        <taxon>Naviculaceae</taxon>
        <taxon>Fistulifera</taxon>
    </lineage>
</organism>
<evidence type="ECO:0000313" key="1">
    <source>
        <dbReference type="EMBL" id="GAX17682.1"/>
    </source>
</evidence>
<dbReference type="Proteomes" id="UP000198406">
    <property type="component" value="Unassembled WGS sequence"/>
</dbReference>
<evidence type="ECO:0000313" key="2">
    <source>
        <dbReference type="Proteomes" id="UP000198406"/>
    </source>
</evidence>
<dbReference type="AlphaFoldDB" id="A0A1Z5JV18"/>
<dbReference type="EMBL" id="BDSP01000120">
    <property type="protein sequence ID" value="GAX17682.1"/>
    <property type="molecule type" value="Genomic_DNA"/>
</dbReference>
<dbReference type="InterPro" id="IPR032675">
    <property type="entry name" value="LRR_dom_sf"/>
</dbReference>
<keyword evidence="2" id="KW-1185">Reference proteome</keyword>
<reference evidence="1 2" key="1">
    <citation type="journal article" date="2015" name="Plant Cell">
        <title>Oil accumulation by the oleaginous diatom Fistulifera solaris as revealed by the genome and transcriptome.</title>
        <authorList>
            <person name="Tanaka T."/>
            <person name="Maeda Y."/>
            <person name="Veluchamy A."/>
            <person name="Tanaka M."/>
            <person name="Abida H."/>
            <person name="Marechal E."/>
            <person name="Bowler C."/>
            <person name="Muto M."/>
            <person name="Sunaga Y."/>
            <person name="Tanaka M."/>
            <person name="Yoshino T."/>
            <person name="Taniguchi T."/>
            <person name="Fukuda Y."/>
            <person name="Nemoto M."/>
            <person name="Matsumoto M."/>
            <person name="Wong P.S."/>
            <person name="Aburatani S."/>
            <person name="Fujibuchi W."/>
        </authorList>
    </citation>
    <scope>NUCLEOTIDE SEQUENCE [LARGE SCALE GENOMIC DNA]</scope>
    <source>
        <strain evidence="1 2">JPCC DA0580</strain>
    </source>
</reference>
<proteinExistence type="predicted"/>
<gene>
    <name evidence="1" type="ORF">FisN_10Lh382</name>
</gene>
<dbReference type="InParanoid" id="A0A1Z5JV18"/>